<dbReference type="SMART" id="SM00257">
    <property type="entry name" value="LysM"/>
    <property type="match status" value="1"/>
</dbReference>
<keyword evidence="10" id="KW-1133">Transmembrane helix</keyword>
<evidence type="ECO:0000256" key="8">
    <source>
        <dbReference type="ARBA" id="ARBA00023316"/>
    </source>
</evidence>
<evidence type="ECO:0000313" key="13">
    <source>
        <dbReference type="EMBL" id="MDZ8120094.1"/>
    </source>
</evidence>
<dbReference type="SUPFAM" id="SSF141523">
    <property type="entry name" value="L,D-transpeptidase catalytic domain-like"/>
    <property type="match status" value="1"/>
</dbReference>
<evidence type="ECO:0000256" key="3">
    <source>
        <dbReference type="ARBA" id="ARBA00022676"/>
    </source>
</evidence>
<reference evidence="13 14" key="1">
    <citation type="journal article" date="2024" name="Appl. Environ. Microbiol.">
        <title>Pontiella agarivorans sp. nov., a novel marine anaerobic bacterium capable of degrading macroalgal polysaccharides and fixing nitrogen.</title>
        <authorList>
            <person name="Liu N."/>
            <person name="Kivenson V."/>
            <person name="Peng X."/>
            <person name="Cui Z."/>
            <person name="Lankiewicz T.S."/>
            <person name="Gosselin K.M."/>
            <person name="English C.J."/>
            <person name="Blair E.M."/>
            <person name="O'Malley M.A."/>
            <person name="Valentine D.L."/>
        </authorList>
    </citation>
    <scope>NUCLEOTIDE SEQUENCE [LARGE SCALE GENOMIC DNA]</scope>
    <source>
        <strain evidence="13 14">NLcol2</strain>
    </source>
</reference>
<dbReference type="InterPro" id="IPR005490">
    <property type="entry name" value="LD_TPept_cat_dom"/>
</dbReference>
<evidence type="ECO:0000256" key="4">
    <source>
        <dbReference type="ARBA" id="ARBA00022679"/>
    </source>
</evidence>
<keyword evidence="14" id="KW-1185">Reference proteome</keyword>
<comment type="pathway">
    <text evidence="1 9">Cell wall biogenesis; peptidoglycan biosynthesis.</text>
</comment>
<keyword evidence="8 9" id="KW-0961">Cell wall biogenesis/degradation</keyword>
<feature type="transmembrane region" description="Helical" evidence="10">
    <location>
        <begin position="21"/>
        <end position="39"/>
    </location>
</feature>
<dbReference type="Gene3D" id="2.40.440.10">
    <property type="entry name" value="L,D-transpeptidase catalytic domain-like"/>
    <property type="match status" value="1"/>
</dbReference>
<dbReference type="InterPro" id="IPR038063">
    <property type="entry name" value="Transpep_catalytic_dom"/>
</dbReference>
<keyword evidence="7 9" id="KW-0573">Peptidoglycan synthesis</keyword>
<dbReference type="CDD" id="cd16913">
    <property type="entry name" value="YkuD_like"/>
    <property type="match status" value="1"/>
</dbReference>
<evidence type="ECO:0000256" key="6">
    <source>
        <dbReference type="ARBA" id="ARBA00022960"/>
    </source>
</evidence>
<dbReference type="Proteomes" id="UP001290861">
    <property type="component" value="Unassembled WGS sequence"/>
</dbReference>
<dbReference type="InterPro" id="IPR050979">
    <property type="entry name" value="LD-transpeptidase"/>
</dbReference>
<keyword evidence="5" id="KW-0378">Hydrolase</keyword>
<dbReference type="CDD" id="cd00118">
    <property type="entry name" value="LysM"/>
    <property type="match status" value="1"/>
</dbReference>
<accession>A0ABU5N107</accession>
<dbReference type="RefSeq" id="WP_322609870.1">
    <property type="nucleotide sequence ID" value="NZ_JARVCO010000012.1"/>
</dbReference>
<sequence>MAKPIYAGTYNNRGGGRWKTVFVIIILIQVALVAAYMIWQKDKKTDDPEIADTPEPAVPAMMSTPEPLVPGIPEPIHSVEASPAILSAISDAEAALEAGQLLEAKSQLDDIVARSPNDKAIELLGDVNIRLLKSSIPMPGKERYSIQPGDYLQKIAKKYNTTVALIKDMNGMQTDTIRAGAALVVYNGDFSIRVSKSRNTLDLMAGEKLFKRYPVGTGKFGKTPAIKFEIVDKITEPPWTRFTDGKQIEYGDPENVLGTRWMKIVSDEHPEITGFGIHGTWERDSIGKQSSAGCIRMLNEDVEELFDIVPRKTTVIISD</sequence>
<evidence type="ECO:0000256" key="7">
    <source>
        <dbReference type="ARBA" id="ARBA00022984"/>
    </source>
</evidence>
<feature type="active site" description="Nucleophile" evidence="9">
    <location>
        <position position="294"/>
    </location>
</feature>
<dbReference type="SUPFAM" id="SSF54106">
    <property type="entry name" value="LysM domain"/>
    <property type="match status" value="1"/>
</dbReference>
<comment type="caution">
    <text evidence="13">The sequence shown here is derived from an EMBL/GenBank/DDBJ whole genome shotgun (WGS) entry which is preliminary data.</text>
</comment>
<dbReference type="PANTHER" id="PTHR30582">
    <property type="entry name" value="L,D-TRANSPEPTIDASE"/>
    <property type="match status" value="1"/>
</dbReference>
<evidence type="ECO:0000256" key="9">
    <source>
        <dbReference type="PROSITE-ProRule" id="PRU01373"/>
    </source>
</evidence>
<evidence type="ECO:0000259" key="11">
    <source>
        <dbReference type="PROSITE" id="PS51782"/>
    </source>
</evidence>
<gene>
    <name evidence="13" type="ORF">P9H32_15795</name>
</gene>
<proteinExistence type="inferred from homology"/>
<organism evidence="13 14">
    <name type="scientific">Pontiella agarivorans</name>
    <dbReference type="NCBI Taxonomy" id="3038953"/>
    <lineage>
        <taxon>Bacteria</taxon>
        <taxon>Pseudomonadati</taxon>
        <taxon>Kiritimatiellota</taxon>
        <taxon>Kiritimatiellia</taxon>
        <taxon>Kiritimatiellales</taxon>
        <taxon>Pontiellaceae</taxon>
        <taxon>Pontiella</taxon>
    </lineage>
</organism>
<dbReference type="EMBL" id="JARVCO010000012">
    <property type="protein sequence ID" value="MDZ8120094.1"/>
    <property type="molecule type" value="Genomic_DNA"/>
</dbReference>
<evidence type="ECO:0000256" key="10">
    <source>
        <dbReference type="SAM" id="Phobius"/>
    </source>
</evidence>
<evidence type="ECO:0000313" key="14">
    <source>
        <dbReference type="Proteomes" id="UP001290861"/>
    </source>
</evidence>
<dbReference type="Pfam" id="PF03734">
    <property type="entry name" value="YkuD"/>
    <property type="match status" value="1"/>
</dbReference>
<feature type="active site" description="Proton donor/acceptor" evidence="9">
    <location>
        <position position="278"/>
    </location>
</feature>
<dbReference type="PROSITE" id="PS52029">
    <property type="entry name" value="LD_TPASE"/>
    <property type="match status" value="1"/>
</dbReference>
<feature type="domain" description="LysM" evidence="11">
    <location>
        <begin position="142"/>
        <end position="185"/>
    </location>
</feature>
<keyword evidence="6 9" id="KW-0133">Cell shape</keyword>
<evidence type="ECO:0000256" key="2">
    <source>
        <dbReference type="ARBA" id="ARBA00005992"/>
    </source>
</evidence>
<evidence type="ECO:0000259" key="12">
    <source>
        <dbReference type="PROSITE" id="PS52029"/>
    </source>
</evidence>
<comment type="similarity">
    <text evidence="2">Belongs to the YkuD family.</text>
</comment>
<keyword evidence="10" id="KW-0472">Membrane</keyword>
<dbReference type="InterPro" id="IPR018392">
    <property type="entry name" value="LysM"/>
</dbReference>
<keyword evidence="4" id="KW-0808">Transferase</keyword>
<keyword evidence="10" id="KW-0812">Transmembrane</keyword>
<name>A0ABU5N107_9BACT</name>
<dbReference type="PROSITE" id="PS51782">
    <property type="entry name" value="LYSM"/>
    <property type="match status" value="1"/>
</dbReference>
<evidence type="ECO:0000256" key="1">
    <source>
        <dbReference type="ARBA" id="ARBA00004752"/>
    </source>
</evidence>
<protein>
    <submittedName>
        <fullName evidence="13">L,D-transpeptidase family protein</fullName>
    </submittedName>
</protein>
<dbReference type="Gene3D" id="3.10.350.10">
    <property type="entry name" value="LysM domain"/>
    <property type="match status" value="1"/>
</dbReference>
<keyword evidence="3" id="KW-0328">Glycosyltransferase</keyword>
<dbReference type="InterPro" id="IPR036779">
    <property type="entry name" value="LysM_dom_sf"/>
</dbReference>
<evidence type="ECO:0000256" key="5">
    <source>
        <dbReference type="ARBA" id="ARBA00022801"/>
    </source>
</evidence>
<dbReference type="Pfam" id="PF01476">
    <property type="entry name" value="LysM"/>
    <property type="match status" value="1"/>
</dbReference>
<feature type="domain" description="L,D-TPase catalytic" evidence="12">
    <location>
        <begin position="190"/>
        <end position="318"/>
    </location>
</feature>
<dbReference type="PANTHER" id="PTHR30582:SF24">
    <property type="entry name" value="L,D-TRANSPEPTIDASE ERFK_SRFK-RELATED"/>
    <property type="match status" value="1"/>
</dbReference>